<feature type="transmembrane region" description="Helical" evidence="7">
    <location>
        <begin position="7"/>
        <end position="28"/>
    </location>
</feature>
<evidence type="ECO:0000256" key="6">
    <source>
        <dbReference type="ARBA" id="ARBA00023136"/>
    </source>
</evidence>
<feature type="transmembrane region" description="Helical" evidence="7">
    <location>
        <begin position="135"/>
        <end position="153"/>
    </location>
</feature>
<protein>
    <submittedName>
        <fullName evidence="9">Rhomboid family intramembrane serine protease</fullName>
        <ecNumber evidence="9">3.4.21.-</ecNumber>
    </submittedName>
</protein>
<dbReference type="InterPro" id="IPR022764">
    <property type="entry name" value="Peptidase_S54_rhomboid_dom"/>
</dbReference>
<feature type="transmembrane region" description="Helical" evidence="7">
    <location>
        <begin position="43"/>
        <end position="61"/>
    </location>
</feature>
<keyword evidence="9" id="KW-0645">Protease</keyword>
<keyword evidence="10" id="KW-1185">Reference proteome</keyword>
<sequence>MVNYLILFNFIFFLATILSGGFTVSNLLRLGAKYGPLIAYGEWQRLVICIFLHGNLWHLLFNSYALYQLGHLVEGIFGQRKFLGIYFLCGLSGSVFSYFLNYQQVGVGASGAIFGLAGALFAGGMKHRNTPLNRLALNILPFIIINLVIGLAVPTIDNAAHIGGLLCGMLLGWLLPVGVSWRRWQKTVEEIAYWLTILFVGFSFLSFFTPFFGWRTTASLDDVVVFHNAFQGFLLRIENGQQVRPEEVSRLVAPDGRARSLQEKLLRFLSGSGGIALWQEIRSEFLEWREDVLKRYRGLIYER</sequence>
<name>A0ABZ2YDD2_9BACT</name>
<accession>A0ABZ2YDD2</accession>
<feature type="transmembrane region" description="Helical" evidence="7">
    <location>
        <begin position="191"/>
        <end position="214"/>
    </location>
</feature>
<evidence type="ECO:0000256" key="2">
    <source>
        <dbReference type="ARBA" id="ARBA00009045"/>
    </source>
</evidence>
<dbReference type="InterPro" id="IPR050925">
    <property type="entry name" value="Rhomboid_protease_S54"/>
</dbReference>
<dbReference type="Proteomes" id="UP001461341">
    <property type="component" value="Chromosome"/>
</dbReference>
<dbReference type="RefSeq" id="WP_369017873.1">
    <property type="nucleotide sequence ID" value="NZ_CP121689.1"/>
</dbReference>
<dbReference type="Gene3D" id="1.20.1540.10">
    <property type="entry name" value="Rhomboid-like"/>
    <property type="match status" value="1"/>
</dbReference>
<proteinExistence type="inferred from homology"/>
<evidence type="ECO:0000256" key="3">
    <source>
        <dbReference type="ARBA" id="ARBA00022692"/>
    </source>
</evidence>
<organism evidence="9 10">
    <name type="scientific">Thermatribacter velox</name>
    <dbReference type="NCBI Taxonomy" id="3039681"/>
    <lineage>
        <taxon>Bacteria</taxon>
        <taxon>Pseudomonadati</taxon>
        <taxon>Atribacterota</taxon>
        <taxon>Atribacteria</taxon>
        <taxon>Atribacterales</taxon>
        <taxon>Thermatribacteraceae</taxon>
        <taxon>Thermatribacter</taxon>
    </lineage>
</organism>
<evidence type="ECO:0000313" key="9">
    <source>
        <dbReference type="EMBL" id="WZL75723.1"/>
    </source>
</evidence>
<keyword evidence="3 7" id="KW-0812">Transmembrane</keyword>
<keyword evidence="4 9" id="KW-0378">Hydrolase</keyword>
<keyword evidence="6 7" id="KW-0472">Membrane</keyword>
<evidence type="ECO:0000259" key="8">
    <source>
        <dbReference type="Pfam" id="PF01694"/>
    </source>
</evidence>
<evidence type="ECO:0000313" key="10">
    <source>
        <dbReference type="Proteomes" id="UP001461341"/>
    </source>
</evidence>
<dbReference type="SUPFAM" id="SSF144091">
    <property type="entry name" value="Rhomboid-like"/>
    <property type="match status" value="1"/>
</dbReference>
<comment type="subcellular location">
    <subcellularLocation>
        <location evidence="1">Membrane</location>
        <topology evidence="1">Multi-pass membrane protein</topology>
    </subcellularLocation>
</comment>
<reference evidence="9 10" key="1">
    <citation type="submission" date="2023-03" db="EMBL/GenBank/DDBJ databases">
        <title>Novel Species.</title>
        <authorList>
            <person name="Ma S."/>
        </authorList>
    </citation>
    <scope>NUCLEOTIDE SEQUENCE [LARGE SCALE GENOMIC DNA]</scope>
    <source>
        <strain evidence="9 10">B11</strain>
    </source>
</reference>
<dbReference type="PANTHER" id="PTHR43731:SF14">
    <property type="entry name" value="PRESENILIN-ASSOCIATED RHOMBOID-LIKE PROTEIN, MITOCHONDRIAL"/>
    <property type="match status" value="1"/>
</dbReference>
<comment type="similarity">
    <text evidence="2">Belongs to the peptidase S54 family.</text>
</comment>
<dbReference type="EMBL" id="CP121689">
    <property type="protein sequence ID" value="WZL75723.1"/>
    <property type="molecule type" value="Genomic_DNA"/>
</dbReference>
<keyword evidence="5 7" id="KW-1133">Transmembrane helix</keyword>
<dbReference type="Pfam" id="PF01694">
    <property type="entry name" value="Rhomboid"/>
    <property type="match status" value="1"/>
</dbReference>
<dbReference type="GO" id="GO:0006508">
    <property type="term" value="P:proteolysis"/>
    <property type="evidence" value="ECO:0007669"/>
    <property type="project" value="UniProtKB-KW"/>
</dbReference>
<evidence type="ECO:0000256" key="7">
    <source>
        <dbReference type="SAM" id="Phobius"/>
    </source>
</evidence>
<evidence type="ECO:0000256" key="5">
    <source>
        <dbReference type="ARBA" id="ARBA00022989"/>
    </source>
</evidence>
<feature type="transmembrane region" description="Helical" evidence="7">
    <location>
        <begin position="82"/>
        <end position="99"/>
    </location>
</feature>
<dbReference type="InterPro" id="IPR035952">
    <property type="entry name" value="Rhomboid-like_sf"/>
</dbReference>
<feature type="transmembrane region" description="Helical" evidence="7">
    <location>
        <begin position="159"/>
        <end position="179"/>
    </location>
</feature>
<evidence type="ECO:0000256" key="4">
    <source>
        <dbReference type="ARBA" id="ARBA00022801"/>
    </source>
</evidence>
<dbReference type="PANTHER" id="PTHR43731">
    <property type="entry name" value="RHOMBOID PROTEASE"/>
    <property type="match status" value="1"/>
</dbReference>
<gene>
    <name evidence="9" type="ORF">QBE54_09045</name>
</gene>
<dbReference type="EC" id="3.4.21.-" evidence="9"/>
<evidence type="ECO:0000256" key="1">
    <source>
        <dbReference type="ARBA" id="ARBA00004141"/>
    </source>
</evidence>
<dbReference type="GO" id="GO:0008233">
    <property type="term" value="F:peptidase activity"/>
    <property type="evidence" value="ECO:0007669"/>
    <property type="project" value="UniProtKB-KW"/>
</dbReference>
<feature type="domain" description="Peptidase S54 rhomboid" evidence="8">
    <location>
        <begin position="41"/>
        <end position="175"/>
    </location>
</feature>
<feature type="transmembrane region" description="Helical" evidence="7">
    <location>
        <begin position="105"/>
        <end position="123"/>
    </location>
</feature>